<dbReference type="InterPro" id="IPR012338">
    <property type="entry name" value="Beta-lactam/transpept-like"/>
</dbReference>
<name>A0A074MJR5_9SPHN</name>
<feature type="domain" description="Beta-lactamase-related" evidence="1">
    <location>
        <begin position="87"/>
        <end position="424"/>
    </location>
</feature>
<dbReference type="KEGG" id="elq:Ga0102493_112066"/>
<dbReference type="PANTHER" id="PTHR43283">
    <property type="entry name" value="BETA-LACTAMASE-RELATED"/>
    <property type="match status" value="1"/>
</dbReference>
<comment type="caution">
    <text evidence="2">The sequence shown here is derived from an EMBL/GenBank/DDBJ whole genome shotgun (WGS) entry which is preliminary data.</text>
</comment>
<dbReference type="AlphaFoldDB" id="A0A074MJR5"/>
<protein>
    <submittedName>
        <fullName evidence="2">Beta-lactamase</fullName>
    </submittedName>
</protein>
<proteinExistence type="predicted"/>
<gene>
    <name evidence="2" type="ORF">EH32_12545</name>
</gene>
<dbReference type="PATRIC" id="fig|39960.10.peg.1155"/>
<dbReference type="Proteomes" id="UP000027866">
    <property type="component" value="Unassembled WGS sequence"/>
</dbReference>
<dbReference type="PROSITE" id="PS51318">
    <property type="entry name" value="TAT"/>
    <property type="match status" value="1"/>
</dbReference>
<dbReference type="EMBL" id="JMIX01000007">
    <property type="protein sequence ID" value="KEO93050.1"/>
    <property type="molecule type" value="Genomic_DNA"/>
</dbReference>
<dbReference type="InterPro" id="IPR050789">
    <property type="entry name" value="Diverse_Enzym_Activities"/>
</dbReference>
<keyword evidence="3" id="KW-1185">Reference proteome</keyword>
<dbReference type="SUPFAM" id="SSF56601">
    <property type="entry name" value="beta-lactamase/transpeptidase-like"/>
    <property type="match status" value="1"/>
</dbReference>
<dbReference type="RefSeq" id="WP_034903885.1">
    <property type="nucleotide sequence ID" value="NZ_CP017057.1"/>
</dbReference>
<evidence type="ECO:0000313" key="2">
    <source>
        <dbReference type="EMBL" id="KEO93050.1"/>
    </source>
</evidence>
<dbReference type="PANTHER" id="PTHR43283:SF3">
    <property type="entry name" value="BETA-LACTAMASE FAMILY PROTEIN (AFU_ORTHOLOGUE AFUA_5G07500)"/>
    <property type="match status" value="1"/>
</dbReference>
<organism evidence="2 3">
    <name type="scientific">Erythrobacter litoralis</name>
    <dbReference type="NCBI Taxonomy" id="39960"/>
    <lineage>
        <taxon>Bacteria</taxon>
        <taxon>Pseudomonadati</taxon>
        <taxon>Pseudomonadota</taxon>
        <taxon>Alphaproteobacteria</taxon>
        <taxon>Sphingomonadales</taxon>
        <taxon>Erythrobacteraceae</taxon>
        <taxon>Erythrobacter/Porphyrobacter group</taxon>
        <taxon>Erythrobacter</taxon>
    </lineage>
</organism>
<evidence type="ECO:0000313" key="3">
    <source>
        <dbReference type="Proteomes" id="UP000027866"/>
    </source>
</evidence>
<dbReference type="OrthoDB" id="9808046at2"/>
<reference evidence="2 3" key="1">
    <citation type="submission" date="2014-04" db="EMBL/GenBank/DDBJ databases">
        <title>A comprehensive comparison of genomes of Erythrobacter spp. Strains.</title>
        <authorList>
            <person name="Zheng Q."/>
        </authorList>
    </citation>
    <scope>NUCLEOTIDE SEQUENCE [LARGE SCALE GENOMIC DNA]</scope>
    <source>
        <strain evidence="2 3">DSM 8509</strain>
    </source>
</reference>
<evidence type="ECO:0000259" key="1">
    <source>
        <dbReference type="Pfam" id="PF00144"/>
    </source>
</evidence>
<dbReference type="Pfam" id="PF00144">
    <property type="entry name" value="Beta-lactamase"/>
    <property type="match status" value="1"/>
</dbReference>
<accession>A0A074MJR5</accession>
<dbReference type="InterPro" id="IPR001466">
    <property type="entry name" value="Beta-lactam-related"/>
</dbReference>
<dbReference type="Gene3D" id="3.40.710.10">
    <property type="entry name" value="DD-peptidase/beta-lactamase superfamily"/>
    <property type="match status" value="1"/>
</dbReference>
<dbReference type="InterPro" id="IPR006311">
    <property type="entry name" value="TAT_signal"/>
</dbReference>
<sequence>MAFRDLDTPDFSRRSLLRLGGLGAAAAALSGLPFGRALMAHDVSEAWPNVAALAERYVSQGKVANMMLTFGWGREEHAHIIARGAPSVGARGEVDADSLYRIYSMTKPITGMAAMMLVDEGKLGLDQPVHDLIPAFRDMQVLVDPDGPLDEVEPAIRPMTVRQLMTHTSGLGYDIVSKGPLQKAYQEAGVVSGRVSKMPIPGFPDVTPAPGLEAFAERLAEIPLMYQPATKWSYSFGLDVLGRVIEVASGQSFDAFLQERFFGPLGMTSTFFEVPESEAGRLTTNYGILNGMPLPLDLASNSIFTEAPPILWGGSGLVSSPRDYDRFLAMVLGHGVFEGKRVMSELAVRVGTSDLIPATVDKKGSWSENEGHGAGGRVQGRTFGWGGAAGTLAAVDYGMGLRTTLFTQYMPSEAYPVREEFLAALEADLAGMRESKAA</sequence>